<evidence type="ECO:0000256" key="2">
    <source>
        <dbReference type="ARBA" id="ARBA00007165"/>
    </source>
</evidence>
<dbReference type="Proteomes" id="UP000183471">
    <property type="component" value="Unassembled WGS sequence"/>
</dbReference>
<evidence type="ECO:0000256" key="5">
    <source>
        <dbReference type="ARBA" id="ARBA00023136"/>
    </source>
</evidence>
<evidence type="ECO:0000256" key="1">
    <source>
        <dbReference type="ARBA" id="ARBA00004370"/>
    </source>
</evidence>
<dbReference type="RefSeq" id="WP_074630532.1">
    <property type="nucleotide sequence ID" value="NZ_FNKY01000001.1"/>
</dbReference>
<comment type="subcellular location">
    <subcellularLocation>
        <location evidence="6">Cell membrane</location>
        <topology evidence="6">Multi-pass membrane protein</topology>
    </subcellularLocation>
    <subcellularLocation>
        <location evidence="1">Membrane</location>
    </subcellularLocation>
</comment>
<feature type="transmembrane region" description="Helical" evidence="6">
    <location>
        <begin position="12"/>
        <end position="33"/>
    </location>
</feature>
<dbReference type="InterPro" id="IPR002994">
    <property type="entry name" value="Surf1/Shy1"/>
</dbReference>
<feature type="transmembrane region" description="Helical" evidence="6">
    <location>
        <begin position="210"/>
        <end position="230"/>
    </location>
</feature>
<evidence type="ECO:0000313" key="7">
    <source>
        <dbReference type="EMBL" id="SDQ32192.1"/>
    </source>
</evidence>
<reference evidence="7 8" key="1">
    <citation type="submission" date="2016-10" db="EMBL/GenBank/DDBJ databases">
        <authorList>
            <person name="Varghese N."/>
            <person name="Submissions S."/>
        </authorList>
    </citation>
    <scope>NUCLEOTIDE SEQUENCE [LARGE SCALE GENOMIC DNA]</scope>
    <source>
        <strain evidence="7 8">Nl1</strain>
    </source>
</reference>
<proteinExistence type="inferred from homology"/>
<sequence length="243" mass="27012">MTISGWRFTPRLWSTVAAAVVIVIMLQLGNWQLSRAREKESRQEQLDSRSQQPAVALPAAPVKLEDLQYRRIEASGVYLPEYTIYIDNKIYQGVAGYHIITPLRVGTSSMHVLVNRGWAAADPDRSKLPQVSTPDGSVRVSGVATTATQKTLELSSELVSGQVWANLDLERYRTATGLTLQPVMILQQDDVKDGLVRQWVRPDSGAGKNLGYAFQWFAMALAVSIIYLVLSVKREHSESGKNK</sequence>
<gene>
    <name evidence="7" type="ORF">SAMN05216402_0367</name>
</gene>
<dbReference type="PANTHER" id="PTHR23427:SF2">
    <property type="entry name" value="SURFEIT LOCUS PROTEIN 1"/>
    <property type="match status" value="1"/>
</dbReference>
<evidence type="ECO:0000256" key="4">
    <source>
        <dbReference type="ARBA" id="ARBA00022989"/>
    </source>
</evidence>
<dbReference type="InterPro" id="IPR045214">
    <property type="entry name" value="Surf1/Surf4"/>
</dbReference>
<dbReference type="Pfam" id="PF02104">
    <property type="entry name" value="SURF1"/>
    <property type="match status" value="1"/>
</dbReference>
<evidence type="ECO:0000256" key="3">
    <source>
        <dbReference type="ARBA" id="ARBA00022692"/>
    </source>
</evidence>
<comment type="caution">
    <text evidence="7">The sequence shown here is derived from an EMBL/GenBank/DDBJ whole genome shotgun (WGS) entry which is preliminary data.</text>
</comment>
<organism evidence="7 8">
    <name type="scientific">Nitrosospira multiformis</name>
    <dbReference type="NCBI Taxonomy" id="1231"/>
    <lineage>
        <taxon>Bacteria</taxon>
        <taxon>Pseudomonadati</taxon>
        <taxon>Pseudomonadota</taxon>
        <taxon>Betaproteobacteria</taxon>
        <taxon>Nitrosomonadales</taxon>
        <taxon>Nitrosomonadaceae</taxon>
        <taxon>Nitrosospira</taxon>
    </lineage>
</organism>
<keyword evidence="8" id="KW-1185">Reference proteome</keyword>
<dbReference type="PROSITE" id="PS50895">
    <property type="entry name" value="SURF1"/>
    <property type="match status" value="1"/>
</dbReference>
<dbReference type="PANTHER" id="PTHR23427">
    <property type="entry name" value="SURFEIT LOCUS PROTEIN"/>
    <property type="match status" value="1"/>
</dbReference>
<keyword evidence="3 6" id="KW-0812">Transmembrane</keyword>
<evidence type="ECO:0000256" key="6">
    <source>
        <dbReference type="RuleBase" id="RU363076"/>
    </source>
</evidence>
<keyword evidence="6" id="KW-1003">Cell membrane</keyword>
<name>A0ABY0T6C6_9PROT</name>
<keyword evidence="5 6" id="KW-0472">Membrane</keyword>
<comment type="similarity">
    <text evidence="2 6">Belongs to the SURF1 family.</text>
</comment>
<keyword evidence="4 6" id="KW-1133">Transmembrane helix</keyword>
<dbReference type="EMBL" id="FNKY01000001">
    <property type="protein sequence ID" value="SDQ32192.1"/>
    <property type="molecule type" value="Genomic_DNA"/>
</dbReference>
<accession>A0ABY0T6C6</accession>
<dbReference type="CDD" id="cd06662">
    <property type="entry name" value="SURF1"/>
    <property type="match status" value="1"/>
</dbReference>
<protein>
    <recommendedName>
        <fullName evidence="6">SURF1-like protein</fullName>
    </recommendedName>
</protein>
<evidence type="ECO:0000313" key="8">
    <source>
        <dbReference type="Proteomes" id="UP000183471"/>
    </source>
</evidence>